<organism evidence="1 2">
    <name type="scientific">Aspergillus terreus (strain NIH 2624 / FGSC A1156)</name>
    <dbReference type="NCBI Taxonomy" id="341663"/>
    <lineage>
        <taxon>Eukaryota</taxon>
        <taxon>Fungi</taxon>
        <taxon>Dikarya</taxon>
        <taxon>Ascomycota</taxon>
        <taxon>Pezizomycotina</taxon>
        <taxon>Eurotiomycetes</taxon>
        <taxon>Eurotiomycetidae</taxon>
        <taxon>Eurotiales</taxon>
        <taxon>Aspergillaceae</taxon>
        <taxon>Aspergillus</taxon>
        <taxon>Aspergillus subgen. Circumdati</taxon>
    </lineage>
</organism>
<proteinExistence type="predicted"/>
<dbReference type="EMBL" id="CH476597">
    <property type="protein sequence ID" value="EAU36694.1"/>
    <property type="molecule type" value="Genomic_DNA"/>
</dbReference>
<dbReference type="GeneID" id="4317609"/>
<evidence type="ECO:0000313" key="1">
    <source>
        <dbReference type="EMBL" id="EAU36694.1"/>
    </source>
</evidence>
<dbReference type="HOGENOM" id="CLU_2084381_0_0_1"/>
<name>Q0CSB4_ASPTN</name>
<dbReference type="AlphaFoldDB" id="Q0CSB4"/>
<dbReference type="Proteomes" id="UP000007963">
    <property type="component" value="Unassembled WGS sequence"/>
</dbReference>
<accession>Q0CSB4</accession>
<evidence type="ECO:0000313" key="2">
    <source>
        <dbReference type="Proteomes" id="UP000007963"/>
    </source>
</evidence>
<dbReference type="RefSeq" id="XP_001212598.1">
    <property type="nucleotide sequence ID" value="XM_001212598.1"/>
</dbReference>
<gene>
    <name evidence="1" type="ORF">ATEG_03420</name>
</gene>
<sequence length="117" mass="12976">MPGNLETEKPNFRDMGLGRKSLSWAAVYLAIACCRRRDPQQSTENPSKQSGIGCMYACRGDYASNVPQPLRVPESRRCGTILRGSLRQTGLSPGPRLIGNSAAPWTTVLDMMFKRWS</sequence>
<dbReference type="VEuPathDB" id="FungiDB:ATEG_03420"/>
<protein>
    <submittedName>
        <fullName evidence="1">Uncharacterized protein</fullName>
    </submittedName>
</protein>
<reference evidence="2" key="1">
    <citation type="submission" date="2005-09" db="EMBL/GenBank/DDBJ databases">
        <title>Annotation of the Aspergillus terreus NIH2624 genome.</title>
        <authorList>
            <person name="Birren B.W."/>
            <person name="Lander E.S."/>
            <person name="Galagan J.E."/>
            <person name="Nusbaum C."/>
            <person name="Devon K."/>
            <person name="Henn M."/>
            <person name="Ma L.-J."/>
            <person name="Jaffe D.B."/>
            <person name="Butler J."/>
            <person name="Alvarez P."/>
            <person name="Gnerre S."/>
            <person name="Grabherr M."/>
            <person name="Kleber M."/>
            <person name="Mauceli E.W."/>
            <person name="Brockman W."/>
            <person name="Rounsley S."/>
            <person name="Young S.K."/>
            <person name="LaButti K."/>
            <person name="Pushparaj V."/>
            <person name="DeCaprio D."/>
            <person name="Crawford M."/>
            <person name="Koehrsen M."/>
            <person name="Engels R."/>
            <person name="Montgomery P."/>
            <person name="Pearson M."/>
            <person name="Howarth C."/>
            <person name="Larson L."/>
            <person name="Luoma S."/>
            <person name="White J."/>
            <person name="Alvarado L."/>
            <person name="Kodira C.D."/>
            <person name="Zeng Q."/>
            <person name="Oleary S."/>
            <person name="Yandava C."/>
            <person name="Denning D.W."/>
            <person name="Nierman W.C."/>
            <person name="Milne T."/>
            <person name="Madden K."/>
        </authorList>
    </citation>
    <scope>NUCLEOTIDE SEQUENCE [LARGE SCALE GENOMIC DNA]</scope>
    <source>
        <strain evidence="2">NIH 2624 / FGSC A1156</strain>
    </source>
</reference>